<evidence type="ECO:0000313" key="6">
    <source>
        <dbReference type="Proteomes" id="UP001147653"/>
    </source>
</evidence>
<accession>A0A9X3SAJ7</accession>
<dbReference type="NCBIfam" id="NF041539">
    <property type="entry name" value="choice_anch_R"/>
    <property type="match status" value="1"/>
</dbReference>
<dbReference type="PROSITE" id="PS50093">
    <property type="entry name" value="PKD"/>
    <property type="match status" value="1"/>
</dbReference>
<dbReference type="SUPFAM" id="SSF49299">
    <property type="entry name" value="PKD domain"/>
    <property type="match status" value="1"/>
</dbReference>
<dbReference type="PANTHER" id="PTHR19328">
    <property type="entry name" value="HEDGEHOG-INTERACTING PROTEIN"/>
    <property type="match status" value="1"/>
</dbReference>
<evidence type="ECO:0000259" key="4">
    <source>
        <dbReference type="PROSITE" id="PS50093"/>
    </source>
</evidence>
<dbReference type="InterPro" id="IPR011042">
    <property type="entry name" value="6-blade_b-propeller_TolB-like"/>
</dbReference>
<dbReference type="Pfam" id="PF19190">
    <property type="entry name" value="BACON_2"/>
    <property type="match status" value="1"/>
</dbReference>
<dbReference type="InterPro" id="IPR022409">
    <property type="entry name" value="PKD/Chitinase_dom"/>
</dbReference>
<dbReference type="AlphaFoldDB" id="A0A9X3SAJ7"/>
<comment type="caution">
    <text evidence="5">The sequence shown here is derived from an EMBL/GenBank/DDBJ whole genome shotgun (WGS) entry which is preliminary data.</text>
</comment>
<dbReference type="Pfam" id="PF13385">
    <property type="entry name" value="Laminin_G_3"/>
    <property type="match status" value="1"/>
</dbReference>
<dbReference type="SMART" id="SM00560">
    <property type="entry name" value="LamGL"/>
    <property type="match status" value="1"/>
</dbReference>
<evidence type="ECO:0000256" key="1">
    <source>
        <dbReference type="ARBA" id="ARBA00022729"/>
    </source>
</evidence>
<evidence type="ECO:0000313" key="5">
    <source>
        <dbReference type="EMBL" id="MDA0184564.1"/>
    </source>
</evidence>
<gene>
    <name evidence="5" type="ORF">OJ997_29955</name>
</gene>
<dbReference type="Proteomes" id="UP001147653">
    <property type="component" value="Unassembled WGS sequence"/>
</dbReference>
<dbReference type="InterPro" id="IPR000601">
    <property type="entry name" value="PKD_dom"/>
</dbReference>
<dbReference type="Gene3D" id="2.120.10.30">
    <property type="entry name" value="TolB, C-terminal domain"/>
    <property type="match status" value="1"/>
</dbReference>
<feature type="chain" id="PRO_5040912930" evidence="3">
    <location>
        <begin position="25"/>
        <end position="1213"/>
    </location>
</feature>
<dbReference type="Pfam" id="PF18911">
    <property type="entry name" value="PKD_4"/>
    <property type="match status" value="1"/>
</dbReference>
<evidence type="ECO:0000256" key="2">
    <source>
        <dbReference type="ARBA" id="ARBA00023157"/>
    </source>
</evidence>
<dbReference type="InterPro" id="IPR035986">
    <property type="entry name" value="PKD_dom_sf"/>
</dbReference>
<dbReference type="EMBL" id="JAPDDP010000079">
    <property type="protein sequence ID" value="MDA0184564.1"/>
    <property type="molecule type" value="Genomic_DNA"/>
</dbReference>
<protein>
    <submittedName>
        <fullName evidence="5">PQQ-dependent sugar dehydrogenase</fullName>
    </submittedName>
</protein>
<feature type="signal peptide" evidence="3">
    <location>
        <begin position="1"/>
        <end position="24"/>
    </location>
</feature>
<keyword evidence="6" id="KW-1185">Reference proteome</keyword>
<dbReference type="SUPFAM" id="SSF49899">
    <property type="entry name" value="Concanavalin A-like lectins/glucanases"/>
    <property type="match status" value="1"/>
</dbReference>
<feature type="domain" description="PKD" evidence="4">
    <location>
        <begin position="462"/>
        <end position="546"/>
    </location>
</feature>
<proteinExistence type="predicted"/>
<evidence type="ECO:0000256" key="3">
    <source>
        <dbReference type="SAM" id="SignalP"/>
    </source>
</evidence>
<keyword evidence="2" id="KW-1015">Disulfide bond</keyword>
<dbReference type="InterPro" id="IPR013320">
    <property type="entry name" value="ConA-like_dom_sf"/>
</dbReference>
<dbReference type="InterPro" id="IPR012938">
    <property type="entry name" value="Glc/Sorbosone_DH"/>
</dbReference>
<organism evidence="5 6">
    <name type="scientific">Solirubrobacter phytolaccae</name>
    <dbReference type="NCBI Taxonomy" id="1404360"/>
    <lineage>
        <taxon>Bacteria</taxon>
        <taxon>Bacillati</taxon>
        <taxon>Actinomycetota</taxon>
        <taxon>Thermoleophilia</taxon>
        <taxon>Solirubrobacterales</taxon>
        <taxon>Solirubrobacteraceae</taxon>
        <taxon>Solirubrobacter</taxon>
    </lineage>
</organism>
<sequence length="1213" mass="124524">MSRFRFLIALATLLAALSTATATAAVLPAGFTESTVWSGLGNPTVIRFAPDGRVFVAAKSGIINVFDNTGDTSATQFVDLRSKVHDYWDRGLLGMALDPGFTTGRPYVYVLYAYDKAPNSTAQPRWGDTCPTPPGPTADGCVVTGRLSRLAANGTETVLIEDWCQQYPSHSVGSLDFGPDGQLYVSSGDGASFNWADYGQDGNPVNPCGDPPSATLTAATSQGGALRAQSFRRPAGQAVSLDGSILRVSPDTGAASSGNPAIGDANPSRRRIVAYGFRNPFRFTFRPGTGEIWSGDVGWNTYEEINRTQNFAQVRNYGWPCYEGTPRMGSYDSLNVNSCETLYSQGTSAVTAPYFAYNHSEKVVAGETCTTGSSSISGLAFYTGTTFPADYKDGLFFSDYSRNCIWFVPKGADGLPDMSQRRTFAAQANGPVWLTQGPDGALYYADLSGGTVRRIAATNNAPTARILAAPTTGTVPLTVNFDATTSTDPEGQTLSYAWDLDGDGAYDDSTAGKPSFTYTSAGTVTARLRVTDTAGLQSTTSETITIGSPPTVTIATPVTAATWAVGDTVGFSGSARNGAGATLPASALTWSLSLRHCSRTDATVCHTHAIQDYVGVGSGSFVAPDHEYPSHLQLALTARDAAGLTTTETVRLDPKTASLTLNSVPAGLQLSLGSDTEAAPFTRTVLARSVNTVTAPSPQTLGSLGYLFGAWSDALGTSHEVTAPASGSASYTATFTETAIEASLSGTDVIGANTSSASPGHAEAYRTTAGRTGVATSLRLYLDASSQASKLVLGLYADVNGEPGALLATGTRTSPTAGAWNTVTLVTGAPVTAGSAYWISLLNPSDSTGTLSWRDRAGGGGGPERGSASNALLALPLAWATGAHYADGPLSASAWGLAGPLPPVPASLQVTPAALSLAATQGSTTAVTGSLAVANGGDGTLSYSVSDDAAWLTVTPASGTAPAPLTVSASPTGLAAGTYTATVTVTAAGVSGSPKTIPVTFTVSAPSTGLVGAWGFDEASGATATDASGSGNTGTLAGATRTASGRFGAALSFDGADDVVTVPDSNSLDLTTGMTVEAWAYPTAGGDWRTIAIKEISGHLSYALYAFGDGGLPGGHAHTAGDLWASGTTAPSLNTWTHFAVTYDGATIRLFVNGTQVGTRANTGPMLTGTQPLRFGGNAIWGEHFAGRLDEIRVYDRALSAAQIQADMTRAVS</sequence>
<dbReference type="Gene3D" id="2.60.120.200">
    <property type="match status" value="1"/>
</dbReference>
<reference evidence="5" key="1">
    <citation type="submission" date="2022-10" db="EMBL/GenBank/DDBJ databases">
        <title>The WGS of Solirubrobacter phytolaccae KCTC 29190.</title>
        <authorList>
            <person name="Jiang Z."/>
        </authorList>
    </citation>
    <scope>NUCLEOTIDE SEQUENCE</scope>
    <source>
        <strain evidence="5">KCTC 29190</strain>
    </source>
</reference>
<dbReference type="CDD" id="cd00146">
    <property type="entry name" value="PKD"/>
    <property type="match status" value="1"/>
</dbReference>
<keyword evidence="1 3" id="KW-0732">Signal</keyword>
<dbReference type="GO" id="GO:0005975">
    <property type="term" value="P:carbohydrate metabolic process"/>
    <property type="evidence" value="ECO:0007669"/>
    <property type="project" value="UniProtKB-ARBA"/>
</dbReference>
<dbReference type="PANTHER" id="PTHR19328:SF13">
    <property type="entry name" value="HIPL1 PROTEIN"/>
    <property type="match status" value="1"/>
</dbReference>
<dbReference type="RefSeq" id="WP_270029020.1">
    <property type="nucleotide sequence ID" value="NZ_JAPDDP010000079.1"/>
</dbReference>
<dbReference type="Gene3D" id="2.60.40.10">
    <property type="entry name" value="Immunoglobulins"/>
    <property type="match status" value="2"/>
</dbReference>
<dbReference type="SUPFAM" id="SSF50952">
    <property type="entry name" value="Soluble quinoprotein glucose dehydrogenase"/>
    <property type="match status" value="1"/>
</dbReference>
<dbReference type="InterPro" id="IPR013783">
    <property type="entry name" value="Ig-like_fold"/>
</dbReference>
<dbReference type="InterPro" id="IPR006558">
    <property type="entry name" value="LamG-like"/>
</dbReference>
<dbReference type="InterPro" id="IPR024361">
    <property type="entry name" value="BACON"/>
</dbReference>
<name>A0A9X3SAJ7_9ACTN</name>
<dbReference type="InterPro" id="IPR011041">
    <property type="entry name" value="Quinoprot_gluc/sorb_DH_b-prop"/>
</dbReference>
<dbReference type="Pfam" id="PF07995">
    <property type="entry name" value="GSDH"/>
    <property type="match status" value="2"/>
</dbReference>
<dbReference type="SMART" id="SM00089">
    <property type="entry name" value="PKD"/>
    <property type="match status" value="1"/>
</dbReference>